<gene>
    <name evidence="2" type="ORF">EJB05_21218</name>
</gene>
<keyword evidence="3" id="KW-1185">Reference proteome</keyword>
<feature type="region of interest" description="Disordered" evidence="1">
    <location>
        <begin position="81"/>
        <end position="119"/>
    </location>
</feature>
<dbReference type="Proteomes" id="UP000324897">
    <property type="component" value="Chromosome 1"/>
</dbReference>
<protein>
    <submittedName>
        <fullName evidence="2">Uncharacterized protein</fullName>
    </submittedName>
</protein>
<accession>A0A5J9V0D8</accession>
<dbReference type="Gramene" id="TVU29642">
    <property type="protein sequence ID" value="TVU29642"/>
    <property type="gene ID" value="EJB05_21218"/>
</dbReference>
<evidence type="ECO:0000256" key="1">
    <source>
        <dbReference type="SAM" id="MobiDB-lite"/>
    </source>
</evidence>
<organism evidence="2 3">
    <name type="scientific">Eragrostis curvula</name>
    <name type="common">weeping love grass</name>
    <dbReference type="NCBI Taxonomy" id="38414"/>
    <lineage>
        <taxon>Eukaryota</taxon>
        <taxon>Viridiplantae</taxon>
        <taxon>Streptophyta</taxon>
        <taxon>Embryophyta</taxon>
        <taxon>Tracheophyta</taxon>
        <taxon>Spermatophyta</taxon>
        <taxon>Magnoliopsida</taxon>
        <taxon>Liliopsida</taxon>
        <taxon>Poales</taxon>
        <taxon>Poaceae</taxon>
        <taxon>PACMAD clade</taxon>
        <taxon>Chloridoideae</taxon>
        <taxon>Eragrostideae</taxon>
        <taxon>Eragrostidinae</taxon>
        <taxon>Eragrostis</taxon>
    </lineage>
</organism>
<reference evidence="2 3" key="1">
    <citation type="journal article" date="2019" name="Sci. Rep.">
        <title>A high-quality genome of Eragrostis curvula grass provides insights into Poaceae evolution and supports new strategies to enhance forage quality.</title>
        <authorList>
            <person name="Carballo J."/>
            <person name="Santos B.A.C.M."/>
            <person name="Zappacosta D."/>
            <person name="Garbus I."/>
            <person name="Selva J.P."/>
            <person name="Gallo C.A."/>
            <person name="Diaz A."/>
            <person name="Albertini E."/>
            <person name="Caccamo M."/>
            <person name="Echenique V."/>
        </authorList>
    </citation>
    <scope>NUCLEOTIDE SEQUENCE [LARGE SCALE GENOMIC DNA]</scope>
    <source>
        <strain evidence="3">cv. Victoria</strain>
        <tissue evidence="2">Leaf</tissue>
    </source>
</reference>
<name>A0A5J9V0D8_9POAL</name>
<evidence type="ECO:0000313" key="3">
    <source>
        <dbReference type="Proteomes" id="UP000324897"/>
    </source>
</evidence>
<feature type="compositionally biased region" description="Pro residues" evidence="1">
    <location>
        <begin position="89"/>
        <end position="104"/>
    </location>
</feature>
<dbReference type="EMBL" id="RWGY01000011">
    <property type="protein sequence ID" value="TVU29642.1"/>
    <property type="molecule type" value="Genomic_DNA"/>
</dbReference>
<sequence>MSHQVLEVELLEGQLGLDEYITTRPLPQSTLVTQSCDDTRTNKHTERREAVLLDWRESGGESGGAGAEAVATHSQFPLVVDPVNKKVSSPPPPLLPTPPPPISRPAPAELRLPGPQAPI</sequence>
<evidence type="ECO:0000313" key="2">
    <source>
        <dbReference type="EMBL" id="TVU29642.1"/>
    </source>
</evidence>
<proteinExistence type="predicted"/>
<dbReference type="AlphaFoldDB" id="A0A5J9V0D8"/>
<comment type="caution">
    <text evidence="2">The sequence shown here is derived from an EMBL/GenBank/DDBJ whole genome shotgun (WGS) entry which is preliminary data.</text>
</comment>